<dbReference type="STRING" id="179408.Osc7112_3997"/>
<dbReference type="EMBL" id="CP003614">
    <property type="protein sequence ID" value="AFZ08333.1"/>
    <property type="molecule type" value="Genomic_DNA"/>
</dbReference>
<evidence type="ECO:0000313" key="1">
    <source>
        <dbReference type="EMBL" id="AFZ08333.1"/>
    </source>
</evidence>
<dbReference type="AlphaFoldDB" id="K9VJR2"/>
<accession>K9VJR2</accession>
<reference evidence="1 2" key="1">
    <citation type="submission" date="2012-05" db="EMBL/GenBank/DDBJ databases">
        <title>Finished chromosome of genome of Oscillatoria sp. PCC 7112.</title>
        <authorList>
            <consortium name="US DOE Joint Genome Institute"/>
            <person name="Gugger M."/>
            <person name="Coursin T."/>
            <person name="Rippka R."/>
            <person name="Tandeau De Marsac N."/>
            <person name="Huntemann M."/>
            <person name="Wei C.-L."/>
            <person name="Han J."/>
            <person name="Detter J.C."/>
            <person name="Han C."/>
            <person name="Tapia R."/>
            <person name="Davenport K."/>
            <person name="Daligault H."/>
            <person name="Erkkila T."/>
            <person name="Gu W."/>
            <person name="Munk A.C.C."/>
            <person name="Teshima H."/>
            <person name="Xu Y."/>
            <person name="Chain P."/>
            <person name="Chen A."/>
            <person name="Krypides N."/>
            <person name="Mavromatis K."/>
            <person name="Markowitz V."/>
            <person name="Szeto E."/>
            <person name="Ivanova N."/>
            <person name="Mikhailova N."/>
            <person name="Ovchinnikova G."/>
            <person name="Pagani I."/>
            <person name="Pati A."/>
            <person name="Goodwin L."/>
            <person name="Peters L."/>
            <person name="Pitluck S."/>
            <person name="Woyke T."/>
            <person name="Kerfeld C."/>
        </authorList>
    </citation>
    <scope>NUCLEOTIDE SEQUENCE [LARGE SCALE GENOMIC DNA]</scope>
    <source>
        <strain evidence="1 2">PCC 7112</strain>
    </source>
</reference>
<name>K9VJR2_9CYAN</name>
<evidence type="ECO:0000313" key="2">
    <source>
        <dbReference type="Proteomes" id="UP000010478"/>
    </source>
</evidence>
<gene>
    <name evidence="1" type="ORF">Osc7112_3997</name>
</gene>
<sequence>MSSLRQSIVIYRCQNRESEATEKELPIRLWLSSGTQLAFDSVPDRIQYCEGAFMPKEPWREPTPAESALLWVHEPPPQYSGVGIVRLPPDVLALFAAAGIASLTTPLQVAEFKSEEKCRQALDKLIEYFQPFCLSDAPPIINGMGGRQPGLSTATIDNKRGCRNGLHTDNWDGLPLAQKQEATNRICVNLGRDSRYFLFVNLTEMDIFEMLGCPDSDIAKPWTRELTNEFMQRYREYPVVKLRIAPGEAYIAPTENMIHDASTAEMKHLDVKVMMRGYYRIPA</sequence>
<dbReference type="HOGENOM" id="CLU_1000332_0_0_3"/>
<protein>
    <recommendedName>
        <fullName evidence="3">Phytanoyl-CoA dioxygenase</fullName>
    </recommendedName>
</protein>
<dbReference type="OrthoDB" id="462203at2"/>
<proteinExistence type="predicted"/>
<organism evidence="1 2">
    <name type="scientific">Phormidium nigroviride PCC 7112</name>
    <dbReference type="NCBI Taxonomy" id="179408"/>
    <lineage>
        <taxon>Bacteria</taxon>
        <taxon>Bacillati</taxon>
        <taxon>Cyanobacteriota</taxon>
        <taxon>Cyanophyceae</taxon>
        <taxon>Oscillatoriophycideae</taxon>
        <taxon>Oscillatoriales</taxon>
        <taxon>Oscillatoriaceae</taxon>
        <taxon>Phormidium</taxon>
    </lineage>
</organism>
<evidence type="ECO:0008006" key="3">
    <source>
        <dbReference type="Google" id="ProtNLM"/>
    </source>
</evidence>
<keyword evidence="2" id="KW-1185">Reference proteome</keyword>
<dbReference type="Proteomes" id="UP000010478">
    <property type="component" value="Chromosome"/>
</dbReference>
<dbReference type="eggNOG" id="ENOG5031XCJ">
    <property type="taxonomic scope" value="Bacteria"/>
</dbReference>
<dbReference type="RefSeq" id="WP_015177582.1">
    <property type="nucleotide sequence ID" value="NC_019729.1"/>
</dbReference>
<dbReference type="KEGG" id="oni:Osc7112_3997"/>